<organism evidence="1 2">
    <name type="scientific">Tribonema minus</name>
    <dbReference type="NCBI Taxonomy" id="303371"/>
    <lineage>
        <taxon>Eukaryota</taxon>
        <taxon>Sar</taxon>
        <taxon>Stramenopiles</taxon>
        <taxon>Ochrophyta</taxon>
        <taxon>PX clade</taxon>
        <taxon>Xanthophyceae</taxon>
        <taxon>Tribonematales</taxon>
        <taxon>Tribonemataceae</taxon>
        <taxon>Tribonema</taxon>
    </lineage>
</organism>
<proteinExistence type="predicted"/>
<dbReference type="InterPro" id="IPR014729">
    <property type="entry name" value="Rossmann-like_a/b/a_fold"/>
</dbReference>
<keyword evidence="2" id="KW-1185">Reference proteome</keyword>
<protein>
    <submittedName>
        <fullName evidence="1">Uncharacterized protein</fullName>
    </submittedName>
</protein>
<dbReference type="GO" id="GO:0004105">
    <property type="term" value="F:choline-phosphate cytidylyltransferase activity"/>
    <property type="evidence" value="ECO:0007669"/>
    <property type="project" value="InterPro"/>
</dbReference>
<evidence type="ECO:0000313" key="2">
    <source>
        <dbReference type="Proteomes" id="UP000664859"/>
    </source>
</evidence>
<dbReference type="PANTHER" id="PTHR10739">
    <property type="entry name" value="CYTIDYLYLTRANSFERASE"/>
    <property type="match status" value="1"/>
</dbReference>
<evidence type="ECO:0000313" key="1">
    <source>
        <dbReference type="EMBL" id="KAG5184399.1"/>
    </source>
</evidence>
<comment type="caution">
    <text evidence="1">The sequence shown here is derived from an EMBL/GenBank/DDBJ whole genome shotgun (WGS) entry which is preliminary data.</text>
</comment>
<dbReference type="AlphaFoldDB" id="A0A835Z6X4"/>
<reference evidence="1" key="1">
    <citation type="submission" date="2021-02" db="EMBL/GenBank/DDBJ databases">
        <title>First Annotated Genome of the Yellow-green Alga Tribonema minus.</title>
        <authorList>
            <person name="Mahan K.M."/>
        </authorList>
    </citation>
    <scope>NUCLEOTIDE SEQUENCE</scope>
    <source>
        <strain evidence="1">UTEX B ZZ1240</strain>
    </source>
</reference>
<gene>
    <name evidence="1" type="ORF">JKP88DRAFT_277183</name>
</gene>
<dbReference type="Proteomes" id="UP000664859">
    <property type="component" value="Unassembled WGS sequence"/>
</dbReference>
<dbReference type="OrthoDB" id="17102at2759"/>
<dbReference type="InterPro" id="IPR045049">
    <property type="entry name" value="Pcy1-like"/>
</dbReference>
<accession>A0A835Z6X4</accession>
<dbReference type="EMBL" id="JAFCMP010000168">
    <property type="protein sequence ID" value="KAG5184399.1"/>
    <property type="molecule type" value="Genomic_DNA"/>
</dbReference>
<dbReference type="PANTHER" id="PTHR10739:SF13">
    <property type="entry name" value="CHOLINE-PHOSPHATE CYTIDYLYLTRANSFERASE"/>
    <property type="match status" value="1"/>
</dbReference>
<sequence length="184" mass="21233">MPMMQHIARCHCRQQVREDAPWAVTDEFLRAYSIDFVCHDALPYDHASSVSDNGGMYEHLNRAGRFIEMRRTEGISTSATSSPVLMNRLRRHSDAAGAPPTDYDEFVRRNVFRGYSAKDMNVSFLKEQAIKFGWENLQAQALAEDLQKAFVTLFDRESAFRTRWRNQRKAIRNRIGVLAKNSLC</sequence>
<dbReference type="GO" id="GO:0031210">
    <property type="term" value="F:phosphatidylcholine binding"/>
    <property type="evidence" value="ECO:0007669"/>
    <property type="project" value="TreeGrafter"/>
</dbReference>
<dbReference type="Gene3D" id="3.40.50.620">
    <property type="entry name" value="HUPs"/>
    <property type="match status" value="1"/>
</dbReference>
<name>A0A835Z6X4_9STRA</name>